<evidence type="ECO:0000256" key="1">
    <source>
        <dbReference type="SAM" id="Phobius"/>
    </source>
</evidence>
<reference evidence="2" key="1">
    <citation type="submission" date="2015-04" db="UniProtKB">
        <authorList>
            <consortium name="EnsemblPlants"/>
        </authorList>
    </citation>
    <scope>IDENTIFICATION</scope>
</reference>
<dbReference type="Proteomes" id="UP000008021">
    <property type="component" value="Chromosome 11"/>
</dbReference>
<keyword evidence="3" id="KW-1185">Reference proteome</keyword>
<dbReference type="AlphaFoldDB" id="A0A0E0F158"/>
<name>A0A0E0F158_9ORYZ</name>
<dbReference type="HOGENOM" id="CLU_1780390_0_0_1"/>
<feature type="transmembrane region" description="Helical" evidence="1">
    <location>
        <begin position="127"/>
        <end position="144"/>
    </location>
</feature>
<evidence type="ECO:0000313" key="3">
    <source>
        <dbReference type="Proteomes" id="UP000008021"/>
    </source>
</evidence>
<evidence type="ECO:0000313" key="2">
    <source>
        <dbReference type="EnsemblPlants" id="OMERI11G00030.1"/>
    </source>
</evidence>
<dbReference type="EnsemblPlants" id="OMERI11G00030.1">
    <property type="protein sequence ID" value="OMERI11G00030.1"/>
    <property type="gene ID" value="OMERI11G00030"/>
</dbReference>
<organism evidence="2">
    <name type="scientific">Oryza meridionalis</name>
    <dbReference type="NCBI Taxonomy" id="40149"/>
    <lineage>
        <taxon>Eukaryota</taxon>
        <taxon>Viridiplantae</taxon>
        <taxon>Streptophyta</taxon>
        <taxon>Embryophyta</taxon>
        <taxon>Tracheophyta</taxon>
        <taxon>Spermatophyta</taxon>
        <taxon>Magnoliopsida</taxon>
        <taxon>Liliopsida</taxon>
        <taxon>Poales</taxon>
        <taxon>Poaceae</taxon>
        <taxon>BOP clade</taxon>
        <taxon>Oryzoideae</taxon>
        <taxon>Oryzeae</taxon>
        <taxon>Oryzinae</taxon>
        <taxon>Oryza</taxon>
    </lineage>
</organism>
<dbReference type="STRING" id="40149.A0A0E0F158"/>
<proteinExistence type="predicted"/>
<sequence length="146" mass="16077">MVVKSSSSKSIKVRWNFRIWIALVVVVVELSGGGPRHLARVRVCIGGRDGVCAVPGTSVAVVEVATVATLPLALRRPSSPFAVPGLAWRLFPPSRLCWLWHRQASACCSLLSHLQPQSKTEVYWQPLKSPIVVGWLVYILALYFDS</sequence>
<keyword evidence="1" id="KW-1133">Transmembrane helix</keyword>
<keyword evidence="1" id="KW-0812">Transmembrane</keyword>
<accession>A0A0E0F158</accession>
<reference evidence="2" key="2">
    <citation type="submission" date="2018-05" db="EMBL/GenBank/DDBJ databases">
        <title>OmerRS3 (Oryza meridionalis Reference Sequence Version 3).</title>
        <authorList>
            <person name="Zhang J."/>
            <person name="Kudrna D."/>
            <person name="Lee S."/>
            <person name="Talag J."/>
            <person name="Welchert J."/>
            <person name="Wing R.A."/>
        </authorList>
    </citation>
    <scope>NUCLEOTIDE SEQUENCE [LARGE SCALE GENOMIC DNA]</scope>
    <source>
        <strain evidence="2">cv. OR44</strain>
    </source>
</reference>
<dbReference type="Gramene" id="OMERI11G00030.1">
    <property type="protein sequence ID" value="OMERI11G00030.1"/>
    <property type="gene ID" value="OMERI11G00030"/>
</dbReference>
<feature type="transmembrane region" description="Helical" evidence="1">
    <location>
        <begin position="15"/>
        <end position="32"/>
    </location>
</feature>
<evidence type="ECO:0008006" key="4">
    <source>
        <dbReference type="Google" id="ProtNLM"/>
    </source>
</evidence>
<keyword evidence="1" id="KW-0472">Membrane</keyword>
<protein>
    <recommendedName>
        <fullName evidence="4">DUF3778 domain-containing protein</fullName>
    </recommendedName>
</protein>